<dbReference type="OrthoDB" id="2012566at2759"/>
<name>A0A084QWB5_STAC4</name>
<dbReference type="InterPro" id="IPR036412">
    <property type="entry name" value="HAD-like_sf"/>
</dbReference>
<dbReference type="PRINTS" id="PR00413">
    <property type="entry name" value="HADHALOGNASE"/>
</dbReference>
<dbReference type="InterPro" id="IPR008930">
    <property type="entry name" value="Terpenoid_cyclase/PrenylTrfase"/>
</dbReference>
<evidence type="ECO:0008006" key="3">
    <source>
        <dbReference type="Google" id="ProtNLM"/>
    </source>
</evidence>
<dbReference type="SFLD" id="SFLDG01129">
    <property type="entry name" value="C1.5:_HAD__Beta-PGM__Phosphata"/>
    <property type="match status" value="1"/>
</dbReference>
<evidence type="ECO:0000313" key="2">
    <source>
        <dbReference type="Proteomes" id="UP000028524"/>
    </source>
</evidence>
<dbReference type="NCBIfam" id="TIGR01509">
    <property type="entry name" value="HAD-SF-IA-v3"/>
    <property type="match status" value="1"/>
</dbReference>
<dbReference type="InParanoid" id="A0A084QWB5"/>
<dbReference type="InterPro" id="IPR023198">
    <property type="entry name" value="PGP-like_dom2"/>
</dbReference>
<dbReference type="CDD" id="cd02603">
    <property type="entry name" value="HAD_sEH-N_like"/>
    <property type="match status" value="1"/>
</dbReference>
<dbReference type="OMA" id="FYHYNRG"/>
<dbReference type="InterPro" id="IPR006439">
    <property type="entry name" value="HAD-SF_hydro_IA"/>
</dbReference>
<accession>A0A084QWB5</accession>
<dbReference type="GO" id="GO:0016791">
    <property type="term" value="F:phosphatase activity"/>
    <property type="evidence" value="ECO:0007669"/>
    <property type="project" value="UniProtKB-ARBA"/>
</dbReference>
<dbReference type="Proteomes" id="UP000028524">
    <property type="component" value="Unassembled WGS sequence"/>
</dbReference>
<dbReference type="AlphaFoldDB" id="A0A084QWB5"/>
<protein>
    <recommendedName>
        <fullName evidence="3">HAD-like protein</fullName>
    </recommendedName>
</protein>
<sequence>MIASQIPPRGVIFDLGDVLFAWSANTTTSIPAGKLRDILSTPIWYSYDRGEITRDACYETSARNFALSASEIAQAFAQARKSLEPNAAIVSLILQLKQDPSIKVFAMSNIGKEDFDELGDKMDWLLFDRVFTSAAAGMRKPEPGFYRHVLDQIGLAGNQLIFVDDKEENVDAARALGIQGHVFGKFTVHKLHELFDGPISRGWRYLHENAKECDSVTSSGVAFADNFAKLLILDTLADPTLVDLVELRWGSRTSWNFFQGEAALVPEGVFPDDLDTTSLALTVLQPPSAGTVSYLLDLMAGYVNSDGTFQTYFDRDRYRIDPIVSANVLACFYSFGRGHEFERTLRLVRSVLLDRSYMKGTRYYPTVDCCLGFIARLLRSSSNPHLHETLGSLLESRLRERLGHGGSAMDLAMRIIACSQMGIACRGERGVLLRLQCTDGSWEPGWMYRYGSTGVKIGNRAVTTAMAVAALSCQEAGMQGEEGGAKPVGRL</sequence>
<dbReference type="InterPro" id="IPR023214">
    <property type="entry name" value="HAD_sf"/>
</dbReference>
<dbReference type="STRING" id="1283841.A0A084QWB5"/>
<dbReference type="HOGENOM" id="CLU_019989_1_0_1"/>
<dbReference type="PANTHER" id="PTHR43611:SF3">
    <property type="entry name" value="FLAVIN MONONUCLEOTIDE HYDROLASE 1, CHLOROPLATIC"/>
    <property type="match status" value="1"/>
</dbReference>
<proteinExistence type="predicted"/>
<dbReference type="SUPFAM" id="SSF56784">
    <property type="entry name" value="HAD-like"/>
    <property type="match status" value="1"/>
</dbReference>
<dbReference type="SFLD" id="SFLDS00003">
    <property type="entry name" value="Haloacid_Dehalogenase"/>
    <property type="match status" value="1"/>
</dbReference>
<keyword evidence="2" id="KW-1185">Reference proteome</keyword>
<dbReference type="Pfam" id="PF00702">
    <property type="entry name" value="Hydrolase"/>
    <property type="match status" value="1"/>
</dbReference>
<reference evidence="1 2" key="1">
    <citation type="journal article" date="2014" name="BMC Genomics">
        <title>Comparative genome sequencing reveals chemotype-specific gene clusters in the toxigenic black mold Stachybotrys.</title>
        <authorList>
            <person name="Semeiks J."/>
            <person name="Borek D."/>
            <person name="Otwinowski Z."/>
            <person name="Grishin N.V."/>
        </authorList>
    </citation>
    <scope>NUCLEOTIDE SEQUENCE [LARGE SCALE GENOMIC DNA]</scope>
    <source>
        <strain evidence="1 2">IBT 40285</strain>
    </source>
</reference>
<dbReference type="Gene3D" id="3.40.50.1000">
    <property type="entry name" value="HAD superfamily/HAD-like"/>
    <property type="match status" value="1"/>
</dbReference>
<evidence type="ECO:0000313" key="1">
    <source>
        <dbReference type="EMBL" id="KFA68250.1"/>
    </source>
</evidence>
<dbReference type="EMBL" id="KL659949">
    <property type="protein sequence ID" value="KFA68250.1"/>
    <property type="molecule type" value="Genomic_DNA"/>
</dbReference>
<gene>
    <name evidence="1" type="ORF">S40285_01600</name>
</gene>
<dbReference type="SUPFAM" id="SSF48239">
    <property type="entry name" value="Terpenoid cyclases/Protein prenyltransferases"/>
    <property type="match status" value="1"/>
</dbReference>
<dbReference type="PANTHER" id="PTHR43611">
    <property type="entry name" value="ALPHA-D-GLUCOSE 1-PHOSPHATE PHOSPHATASE"/>
    <property type="match status" value="1"/>
</dbReference>
<organism evidence="1 2">
    <name type="scientific">Stachybotrys chlorohalonatus (strain IBT 40285)</name>
    <dbReference type="NCBI Taxonomy" id="1283841"/>
    <lineage>
        <taxon>Eukaryota</taxon>
        <taxon>Fungi</taxon>
        <taxon>Dikarya</taxon>
        <taxon>Ascomycota</taxon>
        <taxon>Pezizomycotina</taxon>
        <taxon>Sordariomycetes</taxon>
        <taxon>Hypocreomycetidae</taxon>
        <taxon>Hypocreales</taxon>
        <taxon>Stachybotryaceae</taxon>
        <taxon>Stachybotrys</taxon>
    </lineage>
</organism>
<dbReference type="Gene3D" id="1.10.150.240">
    <property type="entry name" value="Putative phosphatase, domain 2"/>
    <property type="match status" value="1"/>
</dbReference>